<dbReference type="Proteomes" id="UP001597206">
    <property type="component" value="Unassembled WGS sequence"/>
</dbReference>
<accession>A0ABW3P9D0</accession>
<dbReference type="Pfam" id="PF01243">
    <property type="entry name" value="PNPOx_N"/>
    <property type="match status" value="1"/>
</dbReference>
<evidence type="ECO:0000313" key="3">
    <source>
        <dbReference type="Proteomes" id="UP001597206"/>
    </source>
</evidence>
<comment type="caution">
    <text evidence="2">The sequence shown here is derived from an EMBL/GenBank/DDBJ whole genome shotgun (WGS) entry which is preliminary data.</text>
</comment>
<reference evidence="3" key="1">
    <citation type="journal article" date="2019" name="Int. J. Syst. Evol. Microbiol.">
        <title>The Global Catalogue of Microorganisms (GCM) 10K type strain sequencing project: providing services to taxonomists for standard genome sequencing and annotation.</title>
        <authorList>
            <consortium name="The Broad Institute Genomics Platform"/>
            <consortium name="The Broad Institute Genome Sequencing Center for Infectious Disease"/>
            <person name="Wu L."/>
            <person name="Ma J."/>
        </authorList>
    </citation>
    <scope>NUCLEOTIDE SEQUENCE [LARGE SCALE GENOMIC DNA]</scope>
    <source>
        <strain evidence="3">CCUG 58411</strain>
    </source>
</reference>
<dbReference type="PANTHER" id="PTHR42815:SF2">
    <property type="entry name" value="FAD-BINDING, PUTATIVE (AFU_ORTHOLOGUE AFUA_6G07600)-RELATED"/>
    <property type="match status" value="1"/>
</dbReference>
<dbReference type="SUPFAM" id="SSF50475">
    <property type="entry name" value="FMN-binding split barrel"/>
    <property type="match status" value="1"/>
</dbReference>
<keyword evidence="3" id="KW-1185">Reference proteome</keyword>
<dbReference type="InterPro" id="IPR011576">
    <property type="entry name" value="Pyridox_Oxase_N"/>
</dbReference>
<dbReference type="InterPro" id="IPR012349">
    <property type="entry name" value="Split_barrel_FMN-bd"/>
</dbReference>
<sequence>MTSLYSPEHRALQEEFETTKLAELLDNGWIHETISDEEKAFISTRDMFFLSTVDRDGMPTVSYKGGGVGFVKVLDESTLVFPGFDGNGMFYSVGNIDAQGKVGLLFIDFETPHRIRVQGTAKLVREHALMAEYTEAKYLIIVTVSKIWINCPRYIHKYKKIDQSKYVPEPCKVTPIPTWKRLDIVQDAITPEEKAIAEAQGLVDLEEYEAKVKRGEG</sequence>
<dbReference type="RefSeq" id="WP_379032030.1">
    <property type="nucleotide sequence ID" value="NZ_JBHTLN010000001.1"/>
</dbReference>
<dbReference type="EMBL" id="JBHTLN010000001">
    <property type="protein sequence ID" value="MFD1122122.1"/>
    <property type="molecule type" value="Genomic_DNA"/>
</dbReference>
<dbReference type="PANTHER" id="PTHR42815">
    <property type="entry name" value="FAD-BINDING, PUTATIVE (AFU_ORTHOLOGUE AFUA_6G07600)-RELATED"/>
    <property type="match status" value="1"/>
</dbReference>
<evidence type="ECO:0000259" key="1">
    <source>
        <dbReference type="Pfam" id="PF01243"/>
    </source>
</evidence>
<evidence type="ECO:0000313" key="2">
    <source>
        <dbReference type="EMBL" id="MFD1122122.1"/>
    </source>
</evidence>
<protein>
    <submittedName>
        <fullName evidence="2">Pyridoxamine 5'-phosphate oxidase family protein</fullName>
    </submittedName>
</protein>
<feature type="domain" description="Pyridoxamine 5'-phosphate oxidase N-terminal" evidence="1">
    <location>
        <begin position="35"/>
        <end position="135"/>
    </location>
</feature>
<name>A0ABW3P9D0_9PROT</name>
<dbReference type="Gene3D" id="2.30.110.10">
    <property type="entry name" value="Electron Transport, Fmn-binding Protein, Chain A"/>
    <property type="match status" value="1"/>
</dbReference>
<gene>
    <name evidence="2" type="ORF">ACFQ2T_06375</name>
</gene>
<proteinExistence type="predicted"/>
<organism evidence="2 3">
    <name type="scientific">Methylophilus flavus</name>
    <dbReference type="NCBI Taxonomy" id="640084"/>
    <lineage>
        <taxon>Bacteria</taxon>
        <taxon>Pseudomonadati</taxon>
        <taxon>Pseudomonadota</taxon>
        <taxon>Betaproteobacteria</taxon>
        <taxon>Nitrosomonadales</taxon>
        <taxon>Methylophilaceae</taxon>
        <taxon>Methylophilus</taxon>
    </lineage>
</organism>